<evidence type="ECO:0000313" key="9">
    <source>
        <dbReference type="Proteomes" id="UP000580250"/>
    </source>
</evidence>
<dbReference type="GO" id="GO:0003713">
    <property type="term" value="F:transcription coactivator activity"/>
    <property type="evidence" value="ECO:0007669"/>
    <property type="project" value="TreeGrafter"/>
</dbReference>
<gene>
    <name evidence="8" type="ORF">MENT_LOCUS63616</name>
</gene>
<keyword evidence="7" id="KW-0539">Nucleus</keyword>
<evidence type="ECO:0000256" key="5">
    <source>
        <dbReference type="ARBA" id="ARBA00023015"/>
    </source>
</evidence>
<evidence type="ECO:0000256" key="2">
    <source>
        <dbReference type="ARBA" id="ARBA00009354"/>
    </source>
</evidence>
<dbReference type="Proteomes" id="UP000580250">
    <property type="component" value="Unassembled WGS sequence"/>
</dbReference>
<dbReference type="InterPro" id="IPR051139">
    <property type="entry name" value="Mediator_complx_sub13"/>
</dbReference>
<comment type="similarity">
    <text evidence="2">Belongs to the Mediator complex subunit 13 family.</text>
</comment>
<comment type="caution">
    <text evidence="8">The sequence shown here is derived from an EMBL/GenBank/DDBJ whole genome shotgun (WGS) entry which is preliminary data.</text>
</comment>
<evidence type="ECO:0000313" key="8">
    <source>
        <dbReference type="EMBL" id="CAD2209453.1"/>
    </source>
</evidence>
<dbReference type="AlphaFoldDB" id="A0A6V7YCR7"/>
<protein>
    <recommendedName>
        <fullName evidence="3">Mediator of RNA polymerase II transcription subunit 13</fullName>
    </recommendedName>
</protein>
<dbReference type="GO" id="GO:0045944">
    <property type="term" value="P:positive regulation of transcription by RNA polymerase II"/>
    <property type="evidence" value="ECO:0007669"/>
    <property type="project" value="TreeGrafter"/>
</dbReference>
<proteinExistence type="inferred from homology"/>
<evidence type="ECO:0000256" key="6">
    <source>
        <dbReference type="ARBA" id="ARBA00023163"/>
    </source>
</evidence>
<evidence type="ECO:0000256" key="1">
    <source>
        <dbReference type="ARBA" id="ARBA00004123"/>
    </source>
</evidence>
<evidence type="ECO:0000256" key="7">
    <source>
        <dbReference type="ARBA" id="ARBA00023242"/>
    </source>
</evidence>
<reference evidence="8 9" key="1">
    <citation type="submission" date="2020-08" db="EMBL/GenBank/DDBJ databases">
        <authorList>
            <person name="Koutsovoulos G."/>
            <person name="Danchin GJ E."/>
        </authorList>
    </citation>
    <scope>NUCLEOTIDE SEQUENCE [LARGE SCALE GENOMIC DNA]</scope>
</reference>
<evidence type="ECO:0000256" key="4">
    <source>
        <dbReference type="ARBA" id="ARBA00022491"/>
    </source>
</evidence>
<organism evidence="8 9">
    <name type="scientific">Meloidogyne enterolobii</name>
    <name type="common">Root-knot nematode worm</name>
    <name type="synonym">Meloidogyne mayaguensis</name>
    <dbReference type="NCBI Taxonomy" id="390850"/>
    <lineage>
        <taxon>Eukaryota</taxon>
        <taxon>Metazoa</taxon>
        <taxon>Ecdysozoa</taxon>
        <taxon>Nematoda</taxon>
        <taxon>Chromadorea</taxon>
        <taxon>Rhabditida</taxon>
        <taxon>Tylenchina</taxon>
        <taxon>Tylenchomorpha</taxon>
        <taxon>Tylenchoidea</taxon>
        <taxon>Meloidogynidae</taxon>
        <taxon>Meloidogyninae</taxon>
        <taxon>Meloidogyne</taxon>
    </lineage>
</organism>
<name>A0A6V7YCR7_MELEN</name>
<keyword evidence="5" id="KW-0805">Transcription regulation</keyword>
<dbReference type="OrthoDB" id="103819at2759"/>
<dbReference type="EMBL" id="CAJEWN010004198">
    <property type="protein sequence ID" value="CAD2209453.1"/>
    <property type="molecule type" value="Genomic_DNA"/>
</dbReference>
<dbReference type="PANTHER" id="PTHR48249:SF3">
    <property type="entry name" value="MEDIATOR OF RNA POLYMERASE II TRANSCRIPTION SUBUNIT 13"/>
    <property type="match status" value="1"/>
</dbReference>
<dbReference type="GO" id="GO:0016592">
    <property type="term" value="C:mediator complex"/>
    <property type="evidence" value="ECO:0007669"/>
    <property type="project" value="TreeGrafter"/>
</dbReference>
<keyword evidence="6" id="KW-0804">Transcription</keyword>
<accession>A0A6V7YCR7</accession>
<comment type="subcellular location">
    <subcellularLocation>
        <location evidence="1">Nucleus</location>
    </subcellularLocation>
</comment>
<keyword evidence="4" id="KW-0678">Repressor</keyword>
<sequence length="286" mass="32527">MSTGVGTLTAIQLHALAQRRTKADSQLEYRLQLEEQARFRILIGNNSSEFVPQWPGGNWHDNLPQGPPFPIIPSLHPQGIRNFGPSFPIFQGSVQPILSHNEQLVDGISPVTPFYHQSVAETPQQQMLSRQISFTNSSKCPHNSFLHLSLRLLRLSNYKPPTSYDALFSGNKFRDFLLNINLCNSSLFTLLIQDTIADLHYDIVFDACPLCCCNSNIRSFELGFYITGPKEMLKFCDYLQQRQRQQHPQALLSKHWSGFRIPPVELQKCICGLGIFTLDFLIGFLF</sequence>
<dbReference type="PANTHER" id="PTHR48249">
    <property type="entry name" value="MEDIATOR OF RNA POLYMERASE II TRANSCRIPTION SUBUNIT 13"/>
    <property type="match status" value="1"/>
</dbReference>
<evidence type="ECO:0000256" key="3">
    <source>
        <dbReference type="ARBA" id="ARBA00019618"/>
    </source>
</evidence>